<evidence type="ECO:0000256" key="1">
    <source>
        <dbReference type="ARBA" id="ARBA00004141"/>
    </source>
</evidence>
<protein>
    <recommendedName>
        <fullName evidence="14">Cation efflux protein cytoplasmic domain-containing protein</fullName>
    </recommendedName>
</protein>
<dbReference type="Pfam" id="PF16916">
    <property type="entry name" value="ZT_dimer"/>
    <property type="match status" value="1"/>
</dbReference>
<evidence type="ECO:0000256" key="5">
    <source>
        <dbReference type="ARBA" id="ARBA00022833"/>
    </source>
</evidence>
<accession>A0A2T9ZCM7</accession>
<feature type="transmembrane region" description="Helical" evidence="9">
    <location>
        <begin position="301"/>
        <end position="323"/>
    </location>
</feature>
<feature type="transmembrane region" description="Helical" evidence="9">
    <location>
        <begin position="114"/>
        <end position="133"/>
    </location>
</feature>
<evidence type="ECO:0000256" key="9">
    <source>
        <dbReference type="SAM" id="Phobius"/>
    </source>
</evidence>
<evidence type="ECO:0008006" key="14">
    <source>
        <dbReference type="Google" id="ProtNLM"/>
    </source>
</evidence>
<proteinExistence type="inferred from homology"/>
<comment type="similarity">
    <text evidence="2">Belongs to the cation diffusion facilitator (CDF) transporter (TC 2.A.4) family. SLC30A subfamily.</text>
</comment>
<dbReference type="EMBL" id="MBFS01000496">
    <property type="protein sequence ID" value="PVV02353.1"/>
    <property type="molecule type" value="Genomic_DNA"/>
</dbReference>
<dbReference type="STRING" id="133381.A0A2T9ZCM7"/>
<dbReference type="OrthoDB" id="9944568at2759"/>
<keyword evidence="6 9" id="KW-1133">Transmembrane helix</keyword>
<feature type="transmembrane region" description="Helical" evidence="9">
    <location>
        <begin position="78"/>
        <end position="99"/>
    </location>
</feature>
<dbReference type="InterPro" id="IPR058533">
    <property type="entry name" value="Cation_efflux_TM"/>
</dbReference>
<dbReference type="GO" id="GO:0016020">
    <property type="term" value="C:membrane"/>
    <property type="evidence" value="ECO:0007669"/>
    <property type="project" value="UniProtKB-SubCell"/>
</dbReference>
<dbReference type="PANTHER" id="PTHR45820">
    <property type="entry name" value="FI23527P1"/>
    <property type="match status" value="1"/>
</dbReference>
<feature type="compositionally biased region" description="Polar residues" evidence="8">
    <location>
        <begin position="190"/>
        <end position="203"/>
    </location>
</feature>
<dbReference type="SUPFAM" id="SSF161111">
    <property type="entry name" value="Cation efflux protein transmembrane domain-like"/>
    <property type="match status" value="1"/>
</dbReference>
<dbReference type="GO" id="GO:0006882">
    <property type="term" value="P:intracellular zinc ion homeostasis"/>
    <property type="evidence" value="ECO:0007669"/>
    <property type="project" value="TreeGrafter"/>
</dbReference>
<evidence type="ECO:0000256" key="8">
    <source>
        <dbReference type="SAM" id="MobiDB-lite"/>
    </source>
</evidence>
<evidence type="ECO:0000256" key="6">
    <source>
        <dbReference type="ARBA" id="ARBA00022989"/>
    </source>
</evidence>
<sequence>MTLSRSARVKIMLAFSTVLFFLELIVGYLAGSIALVADSFHMLNDVLSLVIALYAIHLSQKKTKFEPRNTYGWQRSEILGALMNGVLLLGLCLTIYIEAFQRFFILVEIDRPQLVLFVGVVGLTFNIVGMFLFGDAHSHQHQHTQKPKAQNTQALLKKSGSKTDVPDAYGNYTAISPILDGHYGSQIKSSYDSLTNTQDTTPSRAPCPNKFNSPSQHNNTDNLPQDLNIIQANYENLRPDTDYPAVTQSAIVESASVIRHFSIPESSDMRDSSQALSFDTPGIPSDYSYSQSNYIRRKDNFYVDPFISIVINTLIVCFTIPLIKSASFILLQGVPISIDIKAVYRELAQIPYVINVHELHIWQLSDTKVVASVHLVISKVSNIYSLSESNNQASSTTPQTCEADHAYMLATAEANRIFHKYGIHSATVQPEFADIAYNSGSFANTINDSSYSLQSNNYEVGENPISGPNSQNSYETSYRDSNSIRERLLVSADNRNPTQPTKKAQQAAFTNNTTRNGVCLFKCSNNISKSGDSQLQKSSGDKGSIDCSDLACCLEQHYYDAHEYSKH</sequence>
<feature type="domain" description="Cation efflux protein transmembrane" evidence="10">
    <location>
        <begin position="10"/>
        <end position="148"/>
    </location>
</feature>
<reference evidence="12 13" key="1">
    <citation type="journal article" date="2018" name="MBio">
        <title>Comparative Genomics Reveals the Core Gene Toolbox for the Fungus-Insect Symbiosis.</title>
        <authorList>
            <person name="Wang Y."/>
            <person name="Stata M."/>
            <person name="Wang W."/>
            <person name="Stajich J.E."/>
            <person name="White M.M."/>
            <person name="Moncalvo J.M."/>
        </authorList>
    </citation>
    <scope>NUCLEOTIDE SEQUENCE [LARGE SCALE GENOMIC DNA]</scope>
    <source>
        <strain evidence="12 13">SC-DP-2</strain>
    </source>
</reference>
<dbReference type="Pfam" id="PF01545">
    <property type="entry name" value="Cation_efflux"/>
    <property type="match status" value="1"/>
</dbReference>
<comment type="caution">
    <text evidence="12">The sequence shown here is derived from an EMBL/GenBank/DDBJ whole genome shotgun (WGS) entry which is preliminary data.</text>
</comment>
<dbReference type="InterPro" id="IPR027469">
    <property type="entry name" value="Cation_efflux_TMD_sf"/>
</dbReference>
<organism evidence="12 13">
    <name type="scientific">Smittium megazygosporum</name>
    <dbReference type="NCBI Taxonomy" id="133381"/>
    <lineage>
        <taxon>Eukaryota</taxon>
        <taxon>Fungi</taxon>
        <taxon>Fungi incertae sedis</taxon>
        <taxon>Zoopagomycota</taxon>
        <taxon>Kickxellomycotina</taxon>
        <taxon>Harpellomycetes</taxon>
        <taxon>Harpellales</taxon>
        <taxon>Legeriomycetaceae</taxon>
        <taxon>Smittium</taxon>
    </lineage>
</organism>
<keyword evidence="5" id="KW-0862">Zinc</keyword>
<evidence type="ECO:0000313" key="12">
    <source>
        <dbReference type="EMBL" id="PVV02353.1"/>
    </source>
</evidence>
<name>A0A2T9ZCM7_9FUNG</name>
<keyword evidence="7 9" id="KW-0472">Membrane</keyword>
<keyword evidence="13" id="KW-1185">Reference proteome</keyword>
<feature type="compositionally biased region" description="Polar residues" evidence="8">
    <location>
        <begin position="466"/>
        <end position="480"/>
    </location>
</feature>
<evidence type="ECO:0000256" key="3">
    <source>
        <dbReference type="ARBA" id="ARBA00022448"/>
    </source>
</evidence>
<feature type="transmembrane region" description="Helical" evidence="9">
    <location>
        <begin position="12"/>
        <end position="34"/>
    </location>
</feature>
<comment type="subcellular location">
    <subcellularLocation>
        <location evidence="1">Membrane</location>
        <topology evidence="1">Multi-pass membrane protein</topology>
    </subcellularLocation>
</comment>
<dbReference type="Gene3D" id="1.20.1510.10">
    <property type="entry name" value="Cation efflux protein transmembrane domain"/>
    <property type="match status" value="1"/>
</dbReference>
<feature type="transmembrane region" description="Helical" evidence="9">
    <location>
        <begin position="40"/>
        <end position="57"/>
    </location>
</feature>
<dbReference type="GO" id="GO:0005385">
    <property type="term" value="F:zinc ion transmembrane transporter activity"/>
    <property type="evidence" value="ECO:0007669"/>
    <property type="project" value="TreeGrafter"/>
</dbReference>
<feature type="domain" description="Cation efflux protein cytoplasmic" evidence="11">
    <location>
        <begin position="338"/>
        <end position="378"/>
    </location>
</feature>
<evidence type="ECO:0000256" key="2">
    <source>
        <dbReference type="ARBA" id="ARBA00008873"/>
    </source>
</evidence>
<dbReference type="AlphaFoldDB" id="A0A2T9ZCM7"/>
<evidence type="ECO:0000313" key="13">
    <source>
        <dbReference type="Proteomes" id="UP000245609"/>
    </source>
</evidence>
<evidence type="ECO:0000256" key="4">
    <source>
        <dbReference type="ARBA" id="ARBA00022692"/>
    </source>
</evidence>
<dbReference type="Proteomes" id="UP000245609">
    <property type="component" value="Unassembled WGS sequence"/>
</dbReference>
<dbReference type="InterPro" id="IPR002524">
    <property type="entry name" value="Cation_efflux"/>
</dbReference>
<feature type="region of interest" description="Disordered" evidence="8">
    <location>
        <begin position="457"/>
        <end position="480"/>
    </location>
</feature>
<evidence type="ECO:0000259" key="11">
    <source>
        <dbReference type="Pfam" id="PF16916"/>
    </source>
</evidence>
<gene>
    <name evidence="12" type="ORF">BB560_003196</name>
</gene>
<dbReference type="PANTHER" id="PTHR45820:SF4">
    <property type="entry name" value="ZINC TRANSPORTER 63C, ISOFORM F"/>
    <property type="match status" value="1"/>
</dbReference>
<evidence type="ECO:0000259" key="10">
    <source>
        <dbReference type="Pfam" id="PF01545"/>
    </source>
</evidence>
<keyword evidence="3" id="KW-0813">Transport</keyword>
<feature type="region of interest" description="Disordered" evidence="8">
    <location>
        <begin position="190"/>
        <end position="223"/>
    </location>
</feature>
<dbReference type="InterPro" id="IPR027470">
    <property type="entry name" value="Cation_efflux_CTD"/>
</dbReference>
<dbReference type="NCBIfam" id="TIGR01297">
    <property type="entry name" value="CDF"/>
    <property type="match status" value="1"/>
</dbReference>
<feature type="compositionally biased region" description="Polar residues" evidence="8">
    <location>
        <begin position="210"/>
        <end position="223"/>
    </location>
</feature>
<keyword evidence="4 9" id="KW-0812">Transmembrane</keyword>
<evidence type="ECO:0000256" key="7">
    <source>
        <dbReference type="ARBA" id="ARBA00023136"/>
    </source>
</evidence>